<evidence type="ECO:0000256" key="8">
    <source>
        <dbReference type="ARBA" id="ARBA00022989"/>
    </source>
</evidence>
<dbReference type="GO" id="GO:0015627">
    <property type="term" value="C:type II protein secretion system complex"/>
    <property type="evidence" value="ECO:0007669"/>
    <property type="project" value="InterPro"/>
</dbReference>
<dbReference type="PANTHER" id="PTHR30093">
    <property type="entry name" value="GENERAL SECRETION PATHWAY PROTEIN G"/>
    <property type="match status" value="1"/>
</dbReference>
<accession>B0T704</accession>
<keyword evidence="7 10" id="KW-0812">Transmembrane</keyword>
<dbReference type="PANTHER" id="PTHR30093:SF45">
    <property type="entry name" value="TYPE II SECRETION SYSTEM CORE PROTEIN G"/>
    <property type="match status" value="1"/>
</dbReference>
<dbReference type="NCBIfam" id="TIGR02532">
    <property type="entry name" value="IV_pilin_GFxxxE"/>
    <property type="match status" value="1"/>
</dbReference>
<reference evidence="12" key="1">
    <citation type="submission" date="2008-01" db="EMBL/GenBank/DDBJ databases">
        <title>Complete sequence of chromosome of Caulobacter sp. K31.</title>
        <authorList>
            <consortium name="US DOE Joint Genome Institute"/>
            <person name="Copeland A."/>
            <person name="Lucas S."/>
            <person name="Lapidus A."/>
            <person name="Barry K."/>
            <person name="Glavina del Rio T."/>
            <person name="Dalin E."/>
            <person name="Tice H."/>
            <person name="Pitluck S."/>
            <person name="Bruce D."/>
            <person name="Goodwin L."/>
            <person name="Thompson L.S."/>
            <person name="Brettin T."/>
            <person name="Detter J.C."/>
            <person name="Han C."/>
            <person name="Schmutz J."/>
            <person name="Larimer F."/>
            <person name="Land M."/>
            <person name="Hauser L."/>
            <person name="Kyrpides N."/>
            <person name="Kim E."/>
            <person name="Stephens C."/>
            <person name="Richardson P."/>
        </authorList>
    </citation>
    <scope>NUCLEOTIDE SEQUENCE [LARGE SCALE GENOMIC DNA]</scope>
    <source>
        <strain evidence="12">K31</strain>
    </source>
</reference>
<organism evidence="12">
    <name type="scientific">Caulobacter sp. (strain K31)</name>
    <dbReference type="NCBI Taxonomy" id="366602"/>
    <lineage>
        <taxon>Bacteria</taxon>
        <taxon>Pseudomonadati</taxon>
        <taxon>Pseudomonadota</taxon>
        <taxon>Alphaproteobacteria</taxon>
        <taxon>Caulobacterales</taxon>
        <taxon>Caulobacteraceae</taxon>
        <taxon>Caulobacter</taxon>
    </lineage>
</organism>
<keyword evidence="4" id="KW-1003">Cell membrane</keyword>
<keyword evidence="8 10" id="KW-1133">Transmembrane helix</keyword>
<dbReference type="NCBIfam" id="TIGR01710">
    <property type="entry name" value="typeII_sec_gspG"/>
    <property type="match status" value="1"/>
</dbReference>
<dbReference type="InterPro" id="IPR013545">
    <property type="entry name" value="T2SS_protein-GspG_C"/>
</dbReference>
<evidence type="ECO:0000256" key="7">
    <source>
        <dbReference type="ARBA" id="ARBA00022692"/>
    </source>
</evidence>
<dbReference type="InterPro" id="IPR045584">
    <property type="entry name" value="Pilin-like"/>
</dbReference>
<evidence type="ECO:0000256" key="10">
    <source>
        <dbReference type="SAM" id="Phobius"/>
    </source>
</evidence>
<dbReference type="GO" id="GO:0015628">
    <property type="term" value="P:protein secretion by the type II secretion system"/>
    <property type="evidence" value="ECO:0007669"/>
    <property type="project" value="InterPro"/>
</dbReference>
<dbReference type="GO" id="GO:0005886">
    <property type="term" value="C:plasma membrane"/>
    <property type="evidence" value="ECO:0007669"/>
    <property type="project" value="UniProtKB-SubCell"/>
</dbReference>
<dbReference type="Pfam" id="PF08334">
    <property type="entry name" value="T2SSG"/>
    <property type="match status" value="1"/>
</dbReference>
<evidence type="ECO:0000256" key="3">
    <source>
        <dbReference type="ARBA" id="ARBA00020042"/>
    </source>
</evidence>
<dbReference type="InterPro" id="IPR010054">
    <property type="entry name" value="Type2_sec_GspG"/>
</dbReference>
<evidence type="ECO:0000256" key="1">
    <source>
        <dbReference type="ARBA" id="ARBA00004377"/>
    </source>
</evidence>
<evidence type="ECO:0000313" key="12">
    <source>
        <dbReference type="EMBL" id="ABZ71219.1"/>
    </source>
</evidence>
<name>B0T704_CAUSK</name>
<comment type="subcellular location">
    <subcellularLocation>
        <location evidence="1">Cell inner membrane</location>
        <topology evidence="1">Single-pass membrane protein</topology>
    </subcellularLocation>
</comment>
<comment type="similarity">
    <text evidence="2">Belongs to the GSP G family.</text>
</comment>
<dbReference type="Gene3D" id="3.30.700.10">
    <property type="entry name" value="Glycoprotein, Type 4 Pilin"/>
    <property type="match status" value="1"/>
</dbReference>
<dbReference type="eggNOG" id="COG2165">
    <property type="taxonomic scope" value="Bacteria"/>
</dbReference>
<evidence type="ECO:0000256" key="5">
    <source>
        <dbReference type="ARBA" id="ARBA00022481"/>
    </source>
</evidence>
<feature type="domain" description="Type II secretion system protein GspG C-terminal" evidence="11">
    <location>
        <begin position="45"/>
        <end position="152"/>
    </location>
</feature>
<evidence type="ECO:0000256" key="9">
    <source>
        <dbReference type="ARBA" id="ARBA00023136"/>
    </source>
</evidence>
<keyword evidence="5" id="KW-0488">Methylation</keyword>
<feature type="transmembrane region" description="Helical" evidence="10">
    <location>
        <begin position="21"/>
        <end position="43"/>
    </location>
</feature>
<keyword evidence="6" id="KW-0997">Cell inner membrane</keyword>
<dbReference type="InterPro" id="IPR000983">
    <property type="entry name" value="Bac_GSPG_pilin"/>
</dbReference>
<dbReference type="SUPFAM" id="SSF54523">
    <property type="entry name" value="Pili subunits"/>
    <property type="match status" value="1"/>
</dbReference>
<proteinExistence type="inferred from homology"/>
<protein>
    <recommendedName>
        <fullName evidence="3">Type II secretion system core protein G</fullName>
    </recommendedName>
</protein>
<sequence>MTKLSGDSHGRRRPSARDGRDGFSLLELLVVLAIMALLAAIVAPQVLKYLGSSRTQTAKVQIQNITSALELFQVDVGRYPTQEEGLGALVTAPPAAAGWDGPYLKKATGLSDPWSRPYLYKFPGVKSSVDVYTLGSDNAEGGSREARDVGNW</sequence>
<evidence type="ECO:0000259" key="11">
    <source>
        <dbReference type="Pfam" id="PF08334"/>
    </source>
</evidence>
<dbReference type="PRINTS" id="PR00813">
    <property type="entry name" value="BCTERIALGSPG"/>
</dbReference>
<dbReference type="Pfam" id="PF07963">
    <property type="entry name" value="N_methyl"/>
    <property type="match status" value="1"/>
</dbReference>
<evidence type="ECO:0000256" key="2">
    <source>
        <dbReference type="ARBA" id="ARBA00009984"/>
    </source>
</evidence>
<dbReference type="InterPro" id="IPR012902">
    <property type="entry name" value="N_methyl_site"/>
</dbReference>
<dbReference type="EMBL" id="CP000927">
    <property type="protein sequence ID" value="ABZ71219.1"/>
    <property type="molecule type" value="Genomic_DNA"/>
</dbReference>
<dbReference type="HOGENOM" id="CLU_091705_2_0_5"/>
<gene>
    <name evidence="12" type="ordered locus">Caul_2091</name>
</gene>
<dbReference type="AlphaFoldDB" id="B0T704"/>
<evidence type="ECO:0000256" key="4">
    <source>
        <dbReference type="ARBA" id="ARBA00022475"/>
    </source>
</evidence>
<dbReference type="STRING" id="366602.Caul_2091"/>
<dbReference type="OrthoDB" id="9795612at2"/>
<keyword evidence="9 10" id="KW-0472">Membrane</keyword>
<evidence type="ECO:0000256" key="6">
    <source>
        <dbReference type="ARBA" id="ARBA00022519"/>
    </source>
</evidence>
<dbReference type="KEGG" id="cak:Caul_2091"/>